<keyword evidence="2" id="KW-1185">Reference proteome</keyword>
<evidence type="ECO:0000313" key="2">
    <source>
        <dbReference type="Proteomes" id="UP000028059"/>
    </source>
</evidence>
<sequence>MKINSLQIDESSINESFATTNNLFDEFRILSSEIFTQVSELIGELTQNFLK</sequence>
<dbReference type="AlphaFoldDB" id="A0A081RLP8"/>
<reference evidence="1 2" key="1">
    <citation type="submission" date="2014-06" db="EMBL/GenBank/DDBJ databases">
        <authorList>
            <person name="Ngugi D.K."/>
            <person name="Blom J."/>
            <person name="Alam I."/>
            <person name="Rashid M."/>
            <person name="Ba Alawi W."/>
            <person name="Zhang G."/>
            <person name="Hikmawan T."/>
            <person name="Guan Y."/>
            <person name="Antunes A."/>
            <person name="Siam R."/>
            <person name="ElDorry H."/>
            <person name="Bajic V."/>
            <person name="Stingl U."/>
        </authorList>
    </citation>
    <scope>NUCLEOTIDE SEQUENCE [LARGE SCALE GENOMIC DNA]</scope>
    <source>
        <strain evidence="1">SCGC AAA799-N04</strain>
    </source>
</reference>
<comment type="caution">
    <text evidence="1">The sequence shown here is derived from an EMBL/GenBank/DDBJ whole genome shotgun (WGS) entry which is preliminary data.</text>
</comment>
<protein>
    <submittedName>
        <fullName evidence="1">Uncharacterized protein</fullName>
    </submittedName>
</protein>
<dbReference type="Proteomes" id="UP000028059">
    <property type="component" value="Unassembled WGS sequence"/>
</dbReference>
<accession>A0A081RLP8</accession>
<dbReference type="EMBL" id="JOKN01000032">
    <property type="protein sequence ID" value="KEQ56121.1"/>
    <property type="molecule type" value="Genomic_DNA"/>
</dbReference>
<gene>
    <name evidence="1" type="ORF">AAA799N04_01467</name>
</gene>
<proteinExistence type="predicted"/>
<name>A0A081RLP8_9ARCH</name>
<organism evidence="1 2">
    <name type="scientific">Marine Group I thaumarchaeote SCGC AAA799-N04</name>
    <dbReference type="NCBI Taxonomy" id="1502293"/>
    <lineage>
        <taxon>Archaea</taxon>
        <taxon>Nitrososphaerota</taxon>
        <taxon>Marine Group I</taxon>
    </lineage>
</organism>
<evidence type="ECO:0000313" key="1">
    <source>
        <dbReference type="EMBL" id="KEQ56121.1"/>
    </source>
</evidence>